<evidence type="ECO:0000313" key="3">
    <source>
        <dbReference type="EMBL" id="GKV06128.1"/>
    </source>
</evidence>
<organism evidence="3 4">
    <name type="scientific">Rubroshorea leprosula</name>
    <dbReference type="NCBI Taxonomy" id="152421"/>
    <lineage>
        <taxon>Eukaryota</taxon>
        <taxon>Viridiplantae</taxon>
        <taxon>Streptophyta</taxon>
        <taxon>Embryophyta</taxon>
        <taxon>Tracheophyta</taxon>
        <taxon>Spermatophyta</taxon>
        <taxon>Magnoliopsida</taxon>
        <taxon>eudicotyledons</taxon>
        <taxon>Gunneridae</taxon>
        <taxon>Pentapetalae</taxon>
        <taxon>rosids</taxon>
        <taxon>malvids</taxon>
        <taxon>Malvales</taxon>
        <taxon>Dipterocarpaceae</taxon>
        <taxon>Rubroshorea</taxon>
    </lineage>
</organism>
<protein>
    <recommendedName>
        <fullName evidence="2">PPM-type phosphatase domain-containing protein</fullName>
    </recommendedName>
</protein>
<feature type="domain" description="PPM-type phosphatase" evidence="2">
    <location>
        <begin position="52"/>
        <end position="355"/>
    </location>
</feature>
<reference evidence="3 4" key="1">
    <citation type="journal article" date="2021" name="Commun. Biol.">
        <title>The genome of Shorea leprosula (Dipterocarpaceae) highlights the ecological relevance of drought in aseasonal tropical rainforests.</title>
        <authorList>
            <person name="Ng K.K.S."/>
            <person name="Kobayashi M.J."/>
            <person name="Fawcett J.A."/>
            <person name="Hatakeyama M."/>
            <person name="Paape T."/>
            <person name="Ng C.H."/>
            <person name="Ang C.C."/>
            <person name="Tnah L.H."/>
            <person name="Lee C.T."/>
            <person name="Nishiyama T."/>
            <person name="Sese J."/>
            <person name="O'Brien M.J."/>
            <person name="Copetti D."/>
            <person name="Mohd Noor M.I."/>
            <person name="Ong R.C."/>
            <person name="Putra M."/>
            <person name="Sireger I.Z."/>
            <person name="Indrioko S."/>
            <person name="Kosugi Y."/>
            <person name="Izuno A."/>
            <person name="Isagi Y."/>
            <person name="Lee S.L."/>
            <person name="Shimizu K.K."/>
        </authorList>
    </citation>
    <scope>NUCLEOTIDE SEQUENCE [LARGE SCALE GENOMIC DNA]</scope>
    <source>
        <strain evidence="3">214</strain>
    </source>
</reference>
<dbReference type="GO" id="GO:0004722">
    <property type="term" value="F:protein serine/threonine phosphatase activity"/>
    <property type="evidence" value="ECO:0007669"/>
    <property type="project" value="InterPro"/>
</dbReference>
<comment type="caution">
    <text evidence="3">The sequence shown here is derived from an EMBL/GenBank/DDBJ whole genome shotgun (WGS) entry which is preliminary data.</text>
</comment>
<dbReference type="EMBL" id="BPVZ01000024">
    <property type="protein sequence ID" value="GKV06128.1"/>
    <property type="molecule type" value="Genomic_DNA"/>
</dbReference>
<dbReference type="PANTHER" id="PTHR47992">
    <property type="entry name" value="PROTEIN PHOSPHATASE"/>
    <property type="match status" value="1"/>
</dbReference>
<dbReference type="InterPro" id="IPR015655">
    <property type="entry name" value="PP2C"/>
</dbReference>
<evidence type="ECO:0000313" key="4">
    <source>
        <dbReference type="Proteomes" id="UP001054252"/>
    </source>
</evidence>
<dbReference type="Gene3D" id="3.60.40.10">
    <property type="entry name" value="PPM-type phosphatase domain"/>
    <property type="match status" value="1"/>
</dbReference>
<evidence type="ECO:0000259" key="2">
    <source>
        <dbReference type="PROSITE" id="PS51746"/>
    </source>
</evidence>
<keyword evidence="4" id="KW-1185">Reference proteome</keyword>
<gene>
    <name evidence="3" type="ORF">SLEP1_g18055</name>
</gene>
<dbReference type="SUPFAM" id="SSF81606">
    <property type="entry name" value="PP2C-like"/>
    <property type="match status" value="1"/>
</dbReference>
<dbReference type="Proteomes" id="UP001054252">
    <property type="component" value="Unassembled WGS sequence"/>
</dbReference>
<feature type="region of interest" description="Disordered" evidence="1">
    <location>
        <begin position="1"/>
        <end position="38"/>
    </location>
</feature>
<evidence type="ECO:0000256" key="1">
    <source>
        <dbReference type="SAM" id="MobiDB-lite"/>
    </source>
</evidence>
<sequence length="441" mass="49097">MGGCCSIDANFGSRNVEDDDPEERDYDGEEDQDDTRIGDGGAIVRVKGSTWFTSMYSRQGKKGINQDSLTVWENFTGEKQMFFCGVFDGHGPSGHKVARYVRDNLPLKISRVIKHSKASKYNNARENFGNSSDTKESEGDFYRQNPFFTLWENNLTQAFEELDEELCLDYSLDSYCSGTTAVTVIKQGENLIIANLGDSRALLCTRGDKSQLVPVQLTVDLKPSLPTEAERIMNAGGRVFAMEEEPSVFRVWMPEVDCPGLAMARALGDFCLKDYGLINSPEVYFRKITSKDEFVVLATDGIWDVLTNNEVIRIVASVKNRGMAAKILVYYAVRAWRTKYPGSKVDDCAVVILFFKKRPLVAKSKSALSQSGISHQSLDSSVPQGSGDKKCDEGETVINCQIDSDDIDKLNKVNSLAKVPQLGHLSRRKTMKDVELEKAQS</sequence>
<dbReference type="PROSITE" id="PS51746">
    <property type="entry name" value="PPM_2"/>
    <property type="match status" value="1"/>
</dbReference>
<dbReference type="InterPro" id="IPR036457">
    <property type="entry name" value="PPM-type-like_dom_sf"/>
</dbReference>
<dbReference type="SMART" id="SM00332">
    <property type="entry name" value="PP2Cc"/>
    <property type="match status" value="1"/>
</dbReference>
<proteinExistence type="predicted"/>
<feature type="compositionally biased region" description="Acidic residues" evidence="1">
    <location>
        <begin position="17"/>
        <end position="33"/>
    </location>
</feature>
<dbReference type="Pfam" id="PF00481">
    <property type="entry name" value="PP2C"/>
    <property type="match status" value="1"/>
</dbReference>
<dbReference type="AlphaFoldDB" id="A0AAV5J802"/>
<name>A0AAV5J802_9ROSI</name>
<accession>A0AAV5J802</accession>
<dbReference type="CDD" id="cd00143">
    <property type="entry name" value="PP2Cc"/>
    <property type="match status" value="1"/>
</dbReference>
<dbReference type="InterPro" id="IPR001932">
    <property type="entry name" value="PPM-type_phosphatase-like_dom"/>
</dbReference>